<evidence type="ECO:0000256" key="2">
    <source>
        <dbReference type="SAM" id="Phobius"/>
    </source>
</evidence>
<organism evidence="3 4">
    <name type="scientific">Aplysia californica</name>
    <name type="common">California sea hare</name>
    <dbReference type="NCBI Taxonomy" id="6500"/>
    <lineage>
        <taxon>Eukaryota</taxon>
        <taxon>Metazoa</taxon>
        <taxon>Spiralia</taxon>
        <taxon>Lophotrochozoa</taxon>
        <taxon>Mollusca</taxon>
        <taxon>Gastropoda</taxon>
        <taxon>Heterobranchia</taxon>
        <taxon>Euthyneura</taxon>
        <taxon>Tectipleura</taxon>
        <taxon>Aplysiida</taxon>
        <taxon>Aplysioidea</taxon>
        <taxon>Aplysiidae</taxon>
        <taxon>Aplysia</taxon>
    </lineage>
</organism>
<dbReference type="Proteomes" id="UP000694888">
    <property type="component" value="Unplaced"/>
</dbReference>
<accession>A0ABM1VWW6</accession>
<keyword evidence="2" id="KW-0472">Membrane</keyword>
<feature type="region of interest" description="Disordered" evidence="1">
    <location>
        <begin position="114"/>
        <end position="148"/>
    </location>
</feature>
<dbReference type="RefSeq" id="XP_035826908.1">
    <property type="nucleotide sequence ID" value="XM_035971015.1"/>
</dbReference>
<keyword evidence="3" id="KW-1185">Reference proteome</keyword>
<feature type="compositionally biased region" description="Basic residues" evidence="1">
    <location>
        <begin position="114"/>
        <end position="130"/>
    </location>
</feature>
<sequence>MTVSPPPPAPTPTTTTTTTTLSAFAYEDIQLNQAMLFSVLMVAVIVGGMRTTRRATLQLLNFSAGDLWGKMWTYSPHRYLWAGVKKALPPAVRSRVRSAVKRCLRVVLGRSALKKTTARHKHSLRHGHGHSHGERSRRLNSTVRRRKG</sequence>
<dbReference type="GeneID" id="118478065"/>
<proteinExistence type="predicted"/>
<gene>
    <name evidence="4" type="primary">LOC118478065</name>
</gene>
<evidence type="ECO:0000313" key="3">
    <source>
        <dbReference type="Proteomes" id="UP000694888"/>
    </source>
</evidence>
<name>A0ABM1VWW6_APLCA</name>
<reference evidence="4" key="1">
    <citation type="submission" date="2025-08" db="UniProtKB">
        <authorList>
            <consortium name="RefSeq"/>
        </authorList>
    </citation>
    <scope>IDENTIFICATION</scope>
</reference>
<protein>
    <submittedName>
        <fullName evidence="4">Uncharacterized protein LOC118478065</fullName>
    </submittedName>
</protein>
<keyword evidence="2" id="KW-0812">Transmembrane</keyword>
<evidence type="ECO:0000256" key="1">
    <source>
        <dbReference type="SAM" id="MobiDB-lite"/>
    </source>
</evidence>
<keyword evidence="2" id="KW-1133">Transmembrane helix</keyword>
<evidence type="ECO:0000313" key="4">
    <source>
        <dbReference type="RefSeq" id="XP_035826908.1"/>
    </source>
</evidence>
<feature type="transmembrane region" description="Helical" evidence="2">
    <location>
        <begin position="31"/>
        <end position="49"/>
    </location>
</feature>